<evidence type="ECO:0000313" key="2">
    <source>
        <dbReference type="Proteomes" id="UP000233837"/>
    </source>
</evidence>
<organism evidence="1 2">
    <name type="scientific">Dendrobium catenatum</name>
    <dbReference type="NCBI Taxonomy" id="906689"/>
    <lineage>
        <taxon>Eukaryota</taxon>
        <taxon>Viridiplantae</taxon>
        <taxon>Streptophyta</taxon>
        <taxon>Embryophyta</taxon>
        <taxon>Tracheophyta</taxon>
        <taxon>Spermatophyta</taxon>
        <taxon>Magnoliopsida</taxon>
        <taxon>Liliopsida</taxon>
        <taxon>Asparagales</taxon>
        <taxon>Orchidaceae</taxon>
        <taxon>Epidendroideae</taxon>
        <taxon>Malaxideae</taxon>
        <taxon>Dendrobiinae</taxon>
        <taxon>Dendrobium</taxon>
    </lineage>
</organism>
<dbReference type="AlphaFoldDB" id="A0A2I0WIV3"/>
<proteinExistence type="predicted"/>
<dbReference type="Proteomes" id="UP000233837">
    <property type="component" value="Unassembled WGS sequence"/>
</dbReference>
<accession>A0A2I0WIV3</accession>
<reference evidence="1 2" key="1">
    <citation type="journal article" date="2016" name="Sci. Rep.">
        <title>The Dendrobium catenatum Lindl. genome sequence provides insights into polysaccharide synthase, floral development and adaptive evolution.</title>
        <authorList>
            <person name="Zhang G.Q."/>
            <person name="Xu Q."/>
            <person name="Bian C."/>
            <person name="Tsai W.C."/>
            <person name="Yeh C.M."/>
            <person name="Liu K.W."/>
            <person name="Yoshida K."/>
            <person name="Zhang L.S."/>
            <person name="Chang S.B."/>
            <person name="Chen F."/>
            <person name="Shi Y."/>
            <person name="Su Y.Y."/>
            <person name="Zhang Y.Q."/>
            <person name="Chen L.J."/>
            <person name="Yin Y."/>
            <person name="Lin M."/>
            <person name="Huang H."/>
            <person name="Deng H."/>
            <person name="Wang Z.W."/>
            <person name="Zhu S.L."/>
            <person name="Zhao X."/>
            <person name="Deng C."/>
            <person name="Niu S.C."/>
            <person name="Huang J."/>
            <person name="Wang M."/>
            <person name="Liu G.H."/>
            <person name="Yang H.J."/>
            <person name="Xiao X.J."/>
            <person name="Hsiao Y.Y."/>
            <person name="Wu W.L."/>
            <person name="Chen Y.Y."/>
            <person name="Mitsuda N."/>
            <person name="Ohme-Takagi M."/>
            <person name="Luo Y.B."/>
            <person name="Van de Peer Y."/>
            <person name="Liu Z.J."/>
        </authorList>
    </citation>
    <scope>NUCLEOTIDE SEQUENCE [LARGE SCALE GENOMIC DNA]</scope>
    <source>
        <tissue evidence="1">The whole plant</tissue>
    </source>
</reference>
<protein>
    <submittedName>
        <fullName evidence="1">Uncharacterized protein</fullName>
    </submittedName>
</protein>
<gene>
    <name evidence="1" type="ORF">MA16_Dca025413</name>
</gene>
<reference evidence="1 2" key="2">
    <citation type="journal article" date="2017" name="Nature">
        <title>The Apostasia genome and the evolution of orchids.</title>
        <authorList>
            <person name="Zhang G.Q."/>
            <person name="Liu K.W."/>
            <person name="Li Z."/>
            <person name="Lohaus R."/>
            <person name="Hsiao Y.Y."/>
            <person name="Niu S.C."/>
            <person name="Wang J.Y."/>
            <person name="Lin Y.C."/>
            <person name="Xu Q."/>
            <person name="Chen L.J."/>
            <person name="Yoshida K."/>
            <person name="Fujiwara S."/>
            <person name="Wang Z.W."/>
            <person name="Zhang Y.Q."/>
            <person name="Mitsuda N."/>
            <person name="Wang M."/>
            <person name="Liu G.H."/>
            <person name="Pecoraro L."/>
            <person name="Huang H.X."/>
            <person name="Xiao X.J."/>
            <person name="Lin M."/>
            <person name="Wu X.Y."/>
            <person name="Wu W.L."/>
            <person name="Chen Y.Y."/>
            <person name="Chang S.B."/>
            <person name="Sakamoto S."/>
            <person name="Ohme-Takagi M."/>
            <person name="Yagi M."/>
            <person name="Zeng S.J."/>
            <person name="Shen C.Y."/>
            <person name="Yeh C.M."/>
            <person name="Luo Y.B."/>
            <person name="Tsai W.C."/>
            <person name="Van de Peer Y."/>
            <person name="Liu Z.J."/>
        </authorList>
    </citation>
    <scope>NUCLEOTIDE SEQUENCE [LARGE SCALE GENOMIC DNA]</scope>
    <source>
        <tissue evidence="1">The whole plant</tissue>
    </source>
</reference>
<evidence type="ECO:0000313" key="1">
    <source>
        <dbReference type="EMBL" id="PKU75594.1"/>
    </source>
</evidence>
<dbReference type="EMBL" id="KZ502587">
    <property type="protein sequence ID" value="PKU75594.1"/>
    <property type="molecule type" value="Genomic_DNA"/>
</dbReference>
<name>A0A2I0WIV3_9ASPA</name>
<keyword evidence="2" id="KW-1185">Reference proteome</keyword>
<sequence>MYILNVGDVPDVMALSVCQSDVVRASSRPHFRRNAGLYIIFELLRNSPPSQTVQIY</sequence>